<dbReference type="Proteomes" id="UP000203229">
    <property type="component" value="Plasmid unnamed"/>
</dbReference>
<reference evidence="1 2" key="1">
    <citation type="submission" date="2017-07" db="EMBL/GenBank/DDBJ databases">
        <title>Complete genome sequence of Spiroplasma corruscae EC-1 (DSM 19793).</title>
        <authorList>
            <person name="Tsai Y.-M."/>
            <person name="Lo W.-S."/>
            <person name="Kuo C.-H."/>
        </authorList>
    </citation>
    <scope>NUCLEOTIDE SEQUENCE [LARGE SCALE GENOMIC DNA]</scope>
    <source>
        <strain evidence="1 2">EC-1</strain>
        <plasmid evidence="1 2">unnamed</plasmid>
    </source>
</reference>
<proteinExistence type="predicted"/>
<name>A0A222EQC6_9MOLU</name>
<dbReference type="AlphaFoldDB" id="A0A222EQC6"/>
<evidence type="ECO:0000313" key="2">
    <source>
        <dbReference type="Proteomes" id="UP000203229"/>
    </source>
</evidence>
<dbReference type="EMBL" id="CP022536">
    <property type="protein sequence ID" value="ASP28785.1"/>
    <property type="molecule type" value="Genomic_DNA"/>
</dbReference>
<protein>
    <submittedName>
        <fullName evidence="1">Uncharacterized protein</fullName>
    </submittedName>
</protein>
<evidence type="ECO:0000313" key="1">
    <source>
        <dbReference type="EMBL" id="ASP28785.1"/>
    </source>
</evidence>
<dbReference type="KEGG" id="scou:SCORR_v1c10130"/>
<geneLocation type="plasmid" evidence="1 2">
    <name>unnamed</name>
</geneLocation>
<sequence length="128" mass="14296">MSSKEAKNALAAKLNANKEDKNSLSSLLGIAKDKGADKIEQPHITSAIENIKNLSISKNIDNKKEYKNEDLNKVLKKGFKIKTISLYPDDIEKLEKIREKAGYGVTLSDCARLGIKTIYNMLIKDEND</sequence>
<keyword evidence="2" id="KW-1185">Reference proteome</keyword>
<gene>
    <name evidence="1" type="ORF">SCORR_v1c10130</name>
</gene>
<organism evidence="1 2">
    <name type="scientific">Spiroplasma corruscae</name>
    <dbReference type="NCBI Taxonomy" id="216934"/>
    <lineage>
        <taxon>Bacteria</taxon>
        <taxon>Bacillati</taxon>
        <taxon>Mycoplasmatota</taxon>
        <taxon>Mollicutes</taxon>
        <taxon>Entomoplasmatales</taxon>
        <taxon>Spiroplasmataceae</taxon>
        <taxon>Spiroplasma</taxon>
    </lineage>
</organism>
<keyword evidence="1" id="KW-0614">Plasmid</keyword>
<dbReference type="RefSeq" id="WP_094049916.1">
    <property type="nucleotide sequence ID" value="NZ_CP022536.1"/>
</dbReference>
<accession>A0A222EQC6</accession>